<proteinExistence type="predicted"/>
<dbReference type="Proteomes" id="UP001642720">
    <property type="component" value="Unassembled WGS sequence"/>
</dbReference>
<organism evidence="1 2">
    <name type="scientific">Trichoderma ghanense</name>
    <dbReference type="NCBI Taxonomy" id="65468"/>
    <lineage>
        <taxon>Eukaryota</taxon>
        <taxon>Fungi</taxon>
        <taxon>Dikarya</taxon>
        <taxon>Ascomycota</taxon>
        <taxon>Pezizomycotina</taxon>
        <taxon>Sordariomycetes</taxon>
        <taxon>Hypocreomycetidae</taxon>
        <taxon>Hypocreales</taxon>
        <taxon>Hypocreaceae</taxon>
        <taxon>Trichoderma</taxon>
    </lineage>
</organism>
<feature type="non-terminal residue" evidence="1">
    <location>
        <position position="1"/>
    </location>
</feature>
<gene>
    <name evidence="1" type="ORF">CCMA1212_006795</name>
</gene>
<accession>A0ABY2H1B5</accession>
<dbReference type="RefSeq" id="XP_073557476.1">
    <property type="nucleotide sequence ID" value="XM_073703995.1"/>
</dbReference>
<dbReference type="GeneID" id="300578445"/>
<comment type="caution">
    <text evidence="1">The sequence shown here is derived from an EMBL/GenBank/DDBJ whole genome shotgun (WGS) entry which is preliminary data.</text>
</comment>
<evidence type="ECO:0000313" key="1">
    <source>
        <dbReference type="EMBL" id="TFB01275.1"/>
    </source>
</evidence>
<reference evidence="1 2" key="1">
    <citation type="submission" date="2018-01" db="EMBL/GenBank/DDBJ databases">
        <title>Genome characterization of the sugarcane-associated fungus Trichoderma ghanense CCMA-1212 and their application in lignocelulose bioconversion.</title>
        <authorList>
            <person name="Steindorff A.S."/>
            <person name="Mendes T.D."/>
            <person name="Vilela E.S.D."/>
            <person name="Rodrigues D.S."/>
            <person name="Formighieri E.F."/>
            <person name="Melo I.S."/>
            <person name="Favaro L.C.L."/>
        </authorList>
    </citation>
    <scope>NUCLEOTIDE SEQUENCE [LARGE SCALE GENOMIC DNA]</scope>
    <source>
        <strain evidence="1 2">CCMA-1212</strain>
    </source>
</reference>
<protein>
    <submittedName>
        <fullName evidence="1">Uncharacterized protein</fullName>
    </submittedName>
</protein>
<name>A0ABY2H1B5_9HYPO</name>
<sequence>NRTLLRGSLVPFVTRLRPCPSLSKRWIAPPNRLESADASSRTQWTHSPARTRLKKSRLAGVIGLGTVLVCGKTSDNGRAATMGPGRSGMYSRELIDCAFDVGRDAFGGGKGRGTDGLGARSEASAVNARGVEEAAAQRRVQLPDGY</sequence>
<evidence type="ECO:0000313" key="2">
    <source>
        <dbReference type="Proteomes" id="UP001642720"/>
    </source>
</evidence>
<keyword evidence="2" id="KW-1185">Reference proteome</keyword>
<dbReference type="EMBL" id="PPTA01000009">
    <property type="protein sequence ID" value="TFB01275.1"/>
    <property type="molecule type" value="Genomic_DNA"/>
</dbReference>